<name>A0A3D8PTA0_9BACI</name>
<dbReference type="AlphaFoldDB" id="A0A3D8PTA0"/>
<dbReference type="InterPro" id="IPR010897">
    <property type="entry name" value="Spore_II_P"/>
</dbReference>
<evidence type="ECO:0000313" key="1">
    <source>
        <dbReference type="EMBL" id="RDW18205.1"/>
    </source>
</evidence>
<comment type="caution">
    <text evidence="1">The sequence shown here is derived from an EMBL/GenBank/DDBJ whole genome shotgun (WGS) entry which is preliminary data.</text>
</comment>
<protein>
    <submittedName>
        <fullName evidence="1">Uncharacterized protein</fullName>
    </submittedName>
</protein>
<accession>A0A3D8PTA0</accession>
<gene>
    <name evidence="1" type="ORF">CWR48_11500</name>
</gene>
<dbReference type="OrthoDB" id="2470848at2"/>
<dbReference type="Proteomes" id="UP000257143">
    <property type="component" value="Unassembled WGS sequence"/>
</dbReference>
<dbReference type="EMBL" id="PIOC01000017">
    <property type="protein sequence ID" value="RDW18205.1"/>
    <property type="molecule type" value="Genomic_DNA"/>
</dbReference>
<evidence type="ECO:0000313" key="2">
    <source>
        <dbReference type="Proteomes" id="UP000257143"/>
    </source>
</evidence>
<organism evidence="1 2">
    <name type="scientific">Oceanobacillus arenosus</name>
    <dbReference type="NCBI Taxonomy" id="1229153"/>
    <lineage>
        <taxon>Bacteria</taxon>
        <taxon>Bacillati</taxon>
        <taxon>Bacillota</taxon>
        <taxon>Bacilli</taxon>
        <taxon>Bacillales</taxon>
        <taxon>Bacillaceae</taxon>
        <taxon>Oceanobacillus</taxon>
    </lineage>
</organism>
<keyword evidence="2" id="KW-1185">Reference proteome</keyword>
<sequence>MALAETNELDIEQIYELHYLDVYKFLIYFLGNRTESEIFHEILKNKYPGVSSGIRMTEGPDRGIYNQDLFPNTLLIQIGGVDNTLEEEYKGAKDTL</sequence>
<proteinExistence type="predicted"/>
<reference evidence="2" key="1">
    <citation type="submission" date="2017-11" db="EMBL/GenBank/DDBJ databases">
        <authorList>
            <person name="Zhu W."/>
        </authorList>
    </citation>
    <scope>NUCLEOTIDE SEQUENCE [LARGE SCALE GENOMIC DNA]</scope>
    <source>
        <strain evidence="2">CAU 1183</strain>
    </source>
</reference>
<dbReference type="Pfam" id="PF07454">
    <property type="entry name" value="SpoIIP"/>
    <property type="match status" value="1"/>
</dbReference>